<proteinExistence type="predicted"/>
<name>A0A2P2NAR2_RHIMU</name>
<dbReference type="EMBL" id="GGEC01059069">
    <property type="protein sequence ID" value="MBX39553.1"/>
    <property type="molecule type" value="Transcribed_RNA"/>
</dbReference>
<accession>A0A2P2NAR2</accession>
<organism evidence="1">
    <name type="scientific">Rhizophora mucronata</name>
    <name type="common">Asiatic mangrove</name>
    <dbReference type="NCBI Taxonomy" id="61149"/>
    <lineage>
        <taxon>Eukaryota</taxon>
        <taxon>Viridiplantae</taxon>
        <taxon>Streptophyta</taxon>
        <taxon>Embryophyta</taxon>
        <taxon>Tracheophyta</taxon>
        <taxon>Spermatophyta</taxon>
        <taxon>Magnoliopsida</taxon>
        <taxon>eudicotyledons</taxon>
        <taxon>Gunneridae</taxon>
        <taxon>Pentapetalae</taxon>
        <taxon>rosids</taxon>
        <taxon>fabids</taxon>
        <taxon>Malpighiales</taxon>
        <taxon>Rhizophoraceae</taxon>
        <taxon>Rhizophora</taxon>
    </lineage>
</organism>
<reference evidence="1" key="1">
    <citation type="submission" date="2018-02" db="EMBL/GenBank/DDBJ databases">
        <title>Rhizophora mucronata_Transcriptome.</title>
        <authorList>
            <person name="Meera S.P."/>
            <person name="Sreeshan A."/>
            <person name="Augustine A."/>
        </authorList>
    </citation>
    <scope>NUCLEOTIDE SEQUENCE</scope>
    <source>
        <tissue evidence="1">Leaf</tissue>
    </source>
</reference>
<dbReference type="AlphaFoldDB" id="A0A2P2NAR2"/>
<evidence type="ECO:0000313" key="1">
    <source>
        <dbReference type="EMBL" id="MBX39553.1"/>
    </source>
</evidence>
<protein>
    <submittedName>
        <fullName evidence="1">Uncharacterized protein</fullName>
    </submittedName>
</protein>
<sequence length="31" mass="3479">MLGKDIFGIAETHVKGILEKRKHDAVAIKIF</sequence>